<organism evidence="1 2">
    <name type="scientific">Zosterops borbonicus</name>
    <dbReference type="NCBI Taxonomy" id="364589"/>
    <lineage>
        <taxon>Eukaryota</taxon>
        <taxon>Metazoa</taxon>
        <taxon>Chordata</taxon>
        <taxon>Craniata</taxon>
        <taxon>Vertebrata</taxon>
        <taxon>Euteleostomi</taxon>
        <taxon>Archelosauria</taxon>
        <taxon>Archosauria</taxon>
        <taxon>Dinosauria</taxon>
        <taxon>Saurischia</taxon>
        <taxon>Theropoda</taxon>
        <taxon>Coelurosauria</taxon>
        <taxon>Aves</taxon>
        <taxon>Neognathae</taxon>
        <taxon>Neoaves</taxon>
        <taxon>Telluraves</taxon>
        <taxon>Australaves</taxon>
        <taxon>Passeriformes</taxon>
        <taxon>Sylvioidea</taxon>
        <taxon>Zosteropidae</taxon>
        <taxon>Zosterops</taxon>
    </lineage>
</organism>
<dbReference type="PANTHER" id="PTHR33395:SF22">
    <property type="entry name" value="REVERSE TRANSCRIPTASE DOMAIN-CONTAINING PROTEIN"/>
    <property type="match status" value="1"/>
</dbReference>
<name>A0A8K1G528_9PASS</name>
<dbReference type="GO" id="GO:0007508">
    <property type="term" value="P:larval heart development"/>
    <property type="evidence" value="ECO:0007669"/>
    <property type="project" value="TreeGrafter"/>
</dbReference>
<evidence type="ECO:0000313" key="2">
    <source>
        <dbReference type="Proteomes" id="UP000796761"/>
    </source>
</evidence>
<sequence>MDPYKFIGPAGIHPRILKNLAVVITKPLSIIFERSWEPEEVPADWKLVNIVLILRKGKKEDLRNYRFTSVKTGKEENVSLRGDQSLDKSQSQNAITVVLS</sequence>
<proteinExistence type="predicted"/>
<keyword evidence="2" id="KW-1185">Reference proteome</keyword>
<gene>
    <name evidence="1" type="ORF">HGM15179_015103</name>
</gene>
<dbReference type="GO" id="GO:0061343">
    <property type="term" value="P:cell adhesion involved in heart morphogenesis"/>
    <property type="evidence" value="ECO:0007669"/>
    <property type="project" value="TreeGrafter"/>
</dbReference>
<dbReference type="GO" id="GO:0031012">
    <property type="term" value="C:extracellular matrix"/>
    <property type="evidence" value="ECO:0007669"/>
    <property type="project" value="TreeGrafter"/>
</dbReference>
<comment type="caution">
    <text evidence="1">The sequence shown here is derived from an EMBL/GenBank/DDBJ whole genome shotgun (WGS) entry which is preliminary data.</text>
</comment>
<protein>
    <submittedName>
        <fullName evidence="1">Uncharacterized protein</fullName>
    </submittedName>
</protein>
<dbReference type="OrthoDB" id="416454at2759"/>
<dbReference type="PANTHER" id="PTHR33395">
    <property type="entry name" value="TRANSCRIPTASE, PUTATIVE-RELATED-RELATED"/>
    <property type="match status" value="1"/>
</dbReference>
<evidence type="ECO:0000313" key="1">
    <source>
        <dbReference type="EMBL" id="TRZ12006.1"/>
    </source>
</evidence>
<dbReference type="Proteomes" id="UP000796761">
    <property type="component" value="Unassembled WGS sequence"/>
</dbReference>
<reference evidence="1" key="1">
    <citation type="submission" date="2019-04" db="EMBL/GenBank/DDBJ databases">
        <title>Genome assembly of Zosterops borbonicus 15179.</title>
        <authorList>
            <person name="Leroy T."/>
            <person name="Anselmetti Y."/>
            <person name="Tilak M.-K."/>
            <person name="Nabholz B."/>
        </authorList>
    </citation>
    <scope>NUCLEOTIDE SEQUENCE</scope>
    <source>
        <strain evidence="1">HGM_15179</strain>
        <tissue evidence="1">Muscle</tissue>
    </source>
</reference>
<dbReference type="EMBL" id="SWJQ01000634">
    <property type="protein sequence ID" value="TRZ12006.1"/>
    <property type="molecule type" value="Genomic_DNA"/>
</dbReference>
<dbReference type="AlphaFoldDB" id="A0A8K1G528"/>
<accession>A0A8K1G528</accession>